<evidence type="ECO:0000256" key="1">
    <source>
        <dbReference type="SAM" id="SignalP"/>
    </source>
</evidence>
<reference evidence="2 3" key="1">
    <citation type="journal article" date="2023" name="G3 (Bethesda)">
        <title>A chromosome-length genome assembly and annotation of blackberry (Rubus argutus, cv. 'Hillquist').</title>
        <authorList>
            <person name="Bruna T."/>
            <person name="Aryal R."/>
            <person name="Dudchenko O."/>
            <person name="Sargent D.J."/>
            <person name="Mead D."/>
            <person name="Buti M."/>
            <person name="Cavallini A."/>
            <person name="Hytonen T."/>
            <person name="Andres J."/>
            <person name="Pham M."/>
            <person name="Weisz D."/>
            <person name="Mascagni F."/>
            <person name="Usai G."/>
            <person name="Natali L."/>
            <person name="Bassil N."/>
            <person name="Fernandez G.E."/>
            <person name="Lomsadze A."/>
            <person name="Armour M."/>
            <person name="Olukolu B."/>
            <person name="Poorten T."/>
            <person name="Britton C."/>
            <person name="Davik J."/>
            <person name="Ashrafi H."/>
            <person name="Aiden E.L."/>
            <person name="Borodovsky M."/>
            <person name="Worthington M."/>
        </authorList>
    </citation>
    <scope>NUCLEOTIDE SEQUENCE [LARGE SCALE GENOMIC DNA]</scope>
    <source>
        <strain evidence="2">PI 553951</strain>
    </source>
</reference>
<sequence>MMKNMSVLVLVLVLCVMSSNMEQSFAQVDCYDACSTGCVSYFNNPRLMSRCDRKCQIKCGPEVAVIPPVNNGTNSSPIINNSAIFGHCPPENSIAENSPEIMMEATEPYNSQVHFDFAGRKLEKIVLVTIRWRYLLYPPIWRTWGAGNDRFKAVVADMVKLNKIDILAICEPKVQFCKASDTLMKLGFTDYKLLKLMVFSGGLWLLWNNNKFTVDVLDAAFQAISLKVTIPGLATWILTVLYASPNCSLRNNLWCYLENLFSMHRFPWILIGDYNELVAAVDKSFGSLSGRFGGLKRWVERNALLILVLRAHASLGQTTELKNGLTVDFAIVHGELYFLKLYQAPS</sequence>
<keyword evidence="3" id="KW-1185">Reference proteome</keyword>
<dbReference type="SUPFAM" id="SSF56219">
    <property type="entry name" value="DNase I-like"/>
    <property type="match status" value="1"/>
</dbReference>
<dbReference type="PANTHER" id="PTHR35218:SF7">
    <property type="entry name" value="ENDONUCLEASE_EXONUCLEASE_PHOSPHATASE"/>
    <property type="match status" value="1"/>
</dbReference>
<proteinExistence type="predicted"/>
<name>A0AAW1WYI0_RUBAR</name>
<keyword evidence="1" id="KW-0732">Signal</keyword>
<evidence type="ECO:0000313" key="3">
    <source>
        <dbReference type="Proteomes" id="UP001457282"/>
    </source>
</evidence>
<comment type="caution">
    <text evidence="2">The sequence shown here is derived from an EMBL/GenBank/DDBJ whole genome shotgun (WGS) entry which is preliminary data.</text>
</comment>
<dbReference type="AlphaFoldDB" id="A0AAW1WYI0"/>
<dbReference type="InterPro" id="IPR036691">
    <property type="entry name" value="Endo/exonu/phosph_ase_sf"/>
</dbReference>
<organism evidence="2 3">
    <name type="scientific">Rubus argutus</name>
    <name type="common">Southern blackberry</name>
    <dbReference type="NCBI Taxonomy" id="59490"/>
    <lineage>
        <taxon>Eukaryota</taxon>
        <taxon>Viridiplantae</taxon>
        <taxon>Streptophyta</taxon>
        <taxon>Embryophyta</taxon>
        <taxon>Tracheophyta</taxon>
        <taxon>Spermatophyta</taxon>
        <taxon>Magnoliopsida</taxon>
        <taxon>eudicotyledons</taxon>
        <taxon>Gunneridae</taxon>
        <taxon>Pentapetalae</taxon>
        <taxon>rosids</taxon>
        <taxon>fabids</taxon>
        <taxon>Rosales</taxon>
        <taxon>Rosaceae</taxon>
        <taxon>Rosoideae</taxon>
        <taxon>Rosoideae incertae sedis</taxon>
        <taxon>Rubus</taxon>
    </lineage>
</organism>
<dbReference type="EMBL" id="JBEDUW010000005">
    <property type="protein sequence ID" value="KAK9929514.1"/>
    <property type="molecule type" value="Genomic_DNA"/>
</dbReference>
<feature type="chain" id="PRO_5043788801" evidence="1">
    <location>
        <begin position="27"/>
        <end position="346"/>
    </location>
</feature>
<dbReference type="Gene3D" id="3.60.10.10">
    <property type="entry name" value="Endonuclease/exonuclease/phosphatase"/>
    <property type="match status" value="1"/>
</dbReference>
<gene>
    <name evidence="2" type="ORF">M0R45_026610</name>
</gene>
<protein>
    <submittedName>
        <fullName evidence="2">Uncharacterized protein</fullName>
    </submittedName>
</protein>
<dbReference type="PANTHER" id="PTHR35218">
    <property type="entry name" value="RNASE H DOMAIN-CONTAINING PROTEIN"/>
    <property type="match status" value="1"/>
</dbReference>
<evidence type="ECO:0000313" key="2">
    <source>
        <dbReference type="EMBL" id="KAK9929514.1"/>
    </source>
</evidence>
<dbReference type="Proteomes" id="UP001457282">
    <property type="component" value="Unassembled WGS sequence"/>
</dbReference>
<accession>A0AAW1WYI0</accession>
<feature type="signal peptide" evidence="1">
    <location>
        <begin position="1"/>
        <end position="26"/>
    </location>
</feature>